<dbReference type="OrthoDB" id="3405925at2"/>
<organism evidence="2 3">
    <name type="scientific">Dactylosporangium aurantiacum</name>
    <dbReference type="NCBI Taxonomy" id="35754"/>
    <lineage>
        <taxon>Bacteria</taxon>
        <taxon>Bacillati</taxon>
        <taxon>Actinomycetota</taxon>
        <taxon>Actinomycetes</taxon>
        <taxon>Micromonosporales</taxon>
        <taxon>Micromonosporaceae</taxon>
        <taxon>Dactylosporangium</taxon>
    </lineage>
</organism>
<evidence type="ECO:0000259" key="1">
    <source>
        <dbReference type="Pfam" id="PF13400"/>
    </source>
</evidence>
<dbReference type="AlphaFoldDB" id="A0A9Q9ITR9"/>
<evidence type="ECO:0000313" key="2">
    <source>
        <dbReference type="EMBL" id="UWZ59280.1"/>
    </source>
</evidence>
<dbReference type="InterPro" id="IPR021202">
    <property type="entry name" value="Rv3654c-like"/>
</dbReference>
<dbReference type="Proteomes" id="UP001058003">
    <property type="component" value="Chromosome"/>
</dbReference>
<name>A0A9Q9ITR9_9ACTN</name>
<dbReference type="KEGG" id="daur:Daura_01170"/>
<gene>
    <name evidence="2" type="ORF">Daura_01170</name>
</gene>
<proteinExistence type="predicted"/>
<protein>
    <submittedName>
        <fullName evidence="2">Flp pilus-assembly TadE/G-like family protein</fullName>
    </submittedName>
</protein>
<reference evidence="2" key="1">
    <citation type="submission" date="2021-04" db="EMBL/GenBank/DDBJ databases">
        <title>Dactylosporangium aurantiacum NRRL B-8018 full assembly.</title>
        <authorList>
            <person name="Hartkoorn R.C."/>
            <person name="Beaudoing E."/>
            <person name="Hot D."/>
        </authorList>
    </citation>
    <scope>NUCLEOTIDE SEQUENCE</scope>
    <source>
        <strain evidence="2">NRRL B-8018</strain>
    </source>
</reference>
<dbReference type="InterPro" id="IPR028087">
    <property type="entry name" value="Tad_N"/>
</dbReference>
<dbReference type="Pfam" id="PF13400">
    <property type="entry name" value="Tad"/>
    <property type="match status" value="1"/>
</dbReference>
<evidence type="ECO:0000313" key="3">
    <source>
        <dbReference type="Proteomes" id="UP001058003"/>
    </source>
</evidence>
<dbReference type="NCBIfam" id="TIGR03816">
    <property type="entry name" value="tadE_like_DECH"/>
    <property type="match status" value="1"/>
</dbReference>
<keyword evidence="3" id="KW-1185">Reference proteome</keyword>
<sequence length="108" mass="10447">MVVIGFVFVGALVVGIGVAGVRVARHRAQNAADAGALAGAVWAVDGPGEACAVAGRVVTANGARLVNCSVDGLDVRVTVEVSLSDAVPAGTASARAGPVRDTGGLPDG</sequence>
<accession>A0A9Q9ITR9</accession>
<feature type="domain" description="Putative Flp pilus-assembly TadG-like N-terminal" evidence="1">
    <location>
        <begin position="2"/>
        <end position="40"/>
    </location>
</feature>
<dbReference type="EMBL" id="CP073767">
    <property type="protein sequence ID" value="UWZ59280.1"/>
    <property type="molecule type" value="Genomic_DNA"/>
</dbReference>